<dbReference type="InterPro" id="IPR001736">
    <property type="entry name" value="PLipase_D/transphosphatidylase"/>
</dbReference>
<keyword evidence="24" id="KW-1185">Reference proteome</keyword>
<evidence type="ECO:0000256" key="18">
    <source>
        <dbReference type="SAM" id="MobiDB-lite"/>
    </source>
</evidence>
<feature type="transmembrane region" description="Helical" evidence="19">
    <location>
        <begin position="1823"/>
        <end position="1843"/>
    </location>
</feature>
<dbReference type="CDD" id="cd09172">
    <property type="entry name" value="PLDc_Nuc_like_unchar1_1"/>
    <property type="match status" value="1"/>
</dbReference>
<dbReference type="Gene3D" id="3.40.50.150">
    <property type="entry name" value="Vaccinia Virus protein VP39"/>
    <property type="match status" value="1"/>
</dbReference>
<evidence type="ECO:0000256" key="9">
    <source>
        <dbReference type="ARBA" id="ARBA00023136"/>
    </source>
</evidence>
<reference evidence="23 24" key="1">
    <citation type="submission" date="2016-02" db="EMBL/GenBank/DDBJ databases">
        <title>Genome analysis of coral dinoflagellate symbionts highlights evolutionary adaptations to a symbiotic lifestyle.</title>
        <authorList>
            <person name="Aranda M."/>
            <person name="Li Y."/>
            <person name="Liew Y.J."/>
            <person name="Baumgarten S."/>
            <person name="Simakov O."/>
            <person name="Wilson M."/>
            <person name="Piel J."/>
            <person name="Ashoor H."/>
            <person name="Bougouffa S."/>
            <person name="Bajic V.B."/>
            <person name="Ryu T."/>
            <person name="Ravasi T."/>
            <person name="Bayer T."/>
            <person name="Micklem G."/>
            <person name="Kim H."/>
            <person name="Bhak J."/>
            <person name="Lajeunesse T.C."/>
            <person name="Voolstra C.R."/>
        </authorList>
    </citation>
    <scope>NUCLEOTIDE SEQUENCE [LARGE SCALE GENOMIC DNA]</scope>
    <source>
        <strain evidence="23 24">CCMP2467</strain>
    </source>
</reference>
<evidence type="ECO:0000256" key="4">
    <source>
        <dbReference type="ARBA" id="ARBA00022692"/>
    </source>
</evidence>
<dbReference type="PROSITE" id="PS50850">
    <property type="entry name" value="MFS"/>
    <property type="match status" value="1"/>
</dbReference>
<keyword evidence="4 19" id="KW-0812">Transmembrane</keyword>
<feature type="transmembrane region" description="Helical" evidence="19">
    <location>
        <begin position="1882"/>
        <end position="1904"/>
    </location>
</feature>
<feature type="transmembrane region" description="Helical" evidence="19">
    <location>
        <begin position="2047"/>
        <end position="2065"/>
    </location>
</feature>
<dbReference type="InterPro" id="IPR020846">
    <property type="entry name" value="MFS_dom"/>
</dbReference>
<name>A0A1Q9CG69_SYMMI</name>
<feature type="transmembrane region" description="Helical" evidence="19">
    <location>
        <begin position="1738"/>
        <end position="1756"/>
    </location>
</feature>
<comment type="caution">
    <text evidence="23">The sequence shown here is derived from an EMBL/GenBank/DDBJ whole genome shotgun (WGS) entry which is preliminary data.</text>
</comment>
<feature type="region of interest" description="Disordered" evidence="18">
    <location>
        <begin position="1059"/>
        <end position="1084"/>
    </location>
</feature>
<keyword evidence="5" id="KW-0479">Metal-binding</keyword>
<evidence type="ECO:0000256" key="3">
    <source>
        <dbReference type="ARBA" id="ARBA00022448"/>
    </source>
</evidence>
<keyword evidence="23" id="KW-0762">Sugar transport</keyword>
<comment type="catalytic activity">
    <reaction evidence="12">
        <text>D-xylose(out) = D-xylose(in)</text>
        <dbReference type="Rhea" id="RHEA:78427"/>
        <dbReference type="ChEBI" id="CHEBI:53455"/>
    </reaction>
    <physiologicalReaction direction="left-to-right" evidence="12">
        <dbReference type="Rhea" id="RHEA:78428"/>
    </physiologicalReaction>
</comment>
<dbReference type="PRINTS" id="PR00171">
    <property type="entry name" value="SUGRTRNSPORT"/>
</dbReference>
<dbReference type="OrthoDB" id="418343at2759"/>
<comment type="catalytic activity">
    <reaction evidence="14">
        <text>D-glucosamine(out) = D-glucosamine(in)</text>
        <dbReference type="Rhea" id="RHEA:78423"/>
        <dbReference type="ChEBI" id="CHEBI:58723"/>
    </reaction>
    <physiologicalReaction direction="left-to-right" evidence="14">
        <dbReference type="Rhea" id="RHEA:78424"/>
    </physiologicalReaction>
</comment>
<evidence type="ECO:0000256" key="7">
    <source>
        <dbReference type="ARBA" id="ARBA00022833"/>
    </source>
</evidence>
<dbReference type="InterPro" id="IPR005828">
    <property type="entry name" value="MFS_sugar_transport-like"/>
</dbReference>
<organism evidence="23 24">
    <name type="scientific">Symbiodinium microadriaticum</name>
    <name type="common">Dinoflagellate</name>
    <name type="synonym">Zooxanthella microadriatica</name>
    <dbReference type="NCBI Taxonomy" id="2951"/>
    <lineage>
        <taxon>Eukaryota</taxon>
        <taxon>Sar</taxon>
        <taxon>Alveolata</taxon>
        <taxon>Dinophyceae</taxon>
        <taxon>Suessiales</taxon>
        <taxon>Symbiodiniaceae</taxon>
        <taxon>Symbiodinium</taxon>
    </lineage>
</organism>
<feature type="transmembrane region" description="Helical" evidence="19">
    <location>
        <begin position="1916"/>
        <end position="1938"/>
    </location>
</feature>
<keyword evidence="8 19" id="KW-1133">Transmembrane helix</keyword>
<evidence type="ECO:0000313" key="23">
    <source>
        <dbReference type="EMBL" id="OLP81921.1"/>
    </source>
</evidence>
<dbReference type="InterPro" id="IPR005829">
    <property type="entry name" value="Sugar_transporter_CS"/>
</dbReference>
<comment type="catalytic activity">
    <reaction evidence="10">
        <text>D-galactose(in) = D-galactose(out)</text>
        <dbReference type="Rhea" id="RHEA:34915"/>
        <dbReference type="ChEBI" id="CHEBI:4139"/>
    </reaction>
    <physiologicalReaction direction="right-to-left" evidence="10">
        <dbReference type="Rhea" id="RHEA:34917"/>
    </physiologicalReaction>
</comment>
<keyword evidence="7" id="KW-0862">Zinc</keyword>
<dbReference type="PANTHER" id="PTHR23503">
    <property type="entry name" value="SOLUTE CARRIER FAMILY 2"/>
    <property type="match status" value="1"/>
</dbReference>
<dbReference type="SUPFAM" id="SSF56024">
    <property type="entry name" value="Phospholipase D/nuclease"/>
    <property type="match status" value="2"/>
</dbReference>
<evidence type="ECO:0000256" key="17">
    <source>
        <dbReference type="PROSITE-ProRule" id="PRU01343"/>
    </source>
</evidence>
<evidence type="ECO:0000256" key="15">
    <source>
        <dbReference type="ARBA" id="ARBA00044710"/>
    </source>
</evidence>
<dbReference type="PROSITE" id="PS50035">
    <property type="entry name" value="PLD"/>
    <property type="match status" value="1"/>
</dbReference>
<comment type="catalytic activity">
    <reaction evidence="11">
        <text>D-glucose(out) = D-glucose(in)</text>
        <dbReference type="Rhea" id="RHEA:60376"/>
        <dbReference type="ChEBI" id="CHEBI:4167"/>
    </reaction>
    <physiologicalReaction direction="left-to-right" evidence="11">
        <dbReference type="Rhea" id="RHEA:60377"/>
    </physiologicalReaction>
</comment>
<evidence type="ECO:0000313" key="24">
    <source>
        <dbReference type="Proteomes" id="UP000186817"/>
    </source>
</evidence>
<dbReference type="Pfam" id="PF00083">
    <property type="entry name" value="Sugar_tr"/>
    <property type="match status" value="2"/>
</dbReference>
<dbReference type="PROSITE" id="PS00217">
    <property type="entry name" value="SUGAR_TRANSPORT_2"/>
    <property type="match status" value="1"/>
</dbReference>
<evidence type="ECO:0000259" key="22">
    <source>
        <dbReference type="PROSITE" id="PS51999"/>
    </source>
</evidence>
<feature type="domain" description="GRF-type" evidence="22">
    <location>
        <begin position="979"/>
        <end position="1021"/>
    </location>
</feature>
<dbReference type="InterPro" id="IPR010666">
    <property type="entry name" value="Znf_GRF"/>
</dbReference>
<feature type="domain" description="PLD phosphodiesterase" evidence="20">
    <location>
        <begin position="886"/>
        <end position="917"/>
    </location>
</feature>
<comment type="catalytic activity">
    <reaction evidence="13">
        <text>D-mannose(out) = D-mannose(in)</text>
        <dbReference type="Rhea" id="RHEA:78391"/>
        <dbReference type="ChEBI" id="CHEBI:4208"/>
    </reaction>
    <physiologicalReaction direction="left-to-right" evidence="13">
        <dbReference type="Rhea" id="RHEA:78392"/>
    </physiologicalReaction>
</comment>
<feature type="transmembrane region" description="Helical" evidence="19">
    <location>
        <begin position="1762"/>
        <end position="1788"/>
    </location>
</feature>
<feature type="transmembrane region" description="Helical" evidence="19">
    <location>
        <begin position="1663"/>
        <end position="1682"/>
    </location>
</feature>
<dbReference type="Gene3D" id="3.30.870.10">
    <property type="entry name" value="Endonuclease Chain A"/>
    <property type="match status" value="2"/>
</dbReference>
<dbReference type="InterPro" id="IPR021434">
    <property type="entry name" value="DUF3082"/>
</dbReference>
<dbReference type="SUPFAM" id="SSF53335">
    <property type="entry name" value="S-adenosyl-L-methionine-dependent methyltransferases"/>
    <property type="match status" value="1"/>
</dbReference>
<evidence type="ECO:0000256" key="10">
    <source>
        <dbReference type="ARBA" id="ARBA00044637"/>
    </source>
</evidence>
<comment type="catalytic activity">
    <reaction evidence="15">
        <text>D-fructose(out) = D-fructose(in)</text>
        <dbReference type="Rhea" id="RHEA:60372"/>
        <dbReference type="ChEBI" id="CHEBI:37721"/>
    </reaction>
    <physiologicalReaction direction="left-to-right" evidence="15">
        <dbReference type="Rhea" id="RHEA:60373"/>
    </physiologicalReaction>
</comment>
<feature type="transmembrane region" description="Helical" evidence="19">
    <location>
        <begin position="1800"/>
        <end position="1817"/>
    </location>
</feature>
<evidence type="ECO:0000256" key="2">
    <source>
        <dbReference type="ARBA" id="ARBA00011738"/>
    </source>
</evidence>
<evidence type="ECO:0000256" key="11">
    <source>
        <dbReference type="ARBA" id="ARBA00044648"/>
    </source>
</evidence>
<dbReference type="Pfam" id="PF13091">
    <property type="entry name" value="PLDc_2"/>
    <property type="match status" value="2"/>
</dbReference>
<evidence type="ECO:0000256" key="1">
    <source>
        <dbReference type="ARBA" id="ARBA00004141"/>
    </source>
</evidence>
<dbReference type="Pfam" id="PF06839">
    <property type="entry name" value="Zn_ribbon_GRF"/>
    <property type="match status" value="1"/>
</dbReference>
<feature type="transmembrane region" description="Helical" evidence="19">
    <location>
        <begin position="1982"/>
        <end position="2000"/>
    </location>
</feature>
<keyword evidence="3" id="KW-0813">Transport</keyword>
<evidence type="ECO:0000256" key="5">
    <source>
        <dbReference type="ARBA" id="ARBA00022723"/>
    </source>
</evidence>
<feature type="domain" description="Major facilitator superfamily (MFS) profile" evidence="21">
    <location>
        <begin position="1666"/>
        <end position="2073"/>
    </location>
</feature>
<dbReference type="GO" id="GO:0008270">
    <property type="term" value="F:zinc ion binding"/>
    <property type="evidence" value="ECO:0007669"/>
    <property type="project" value="UniProtKB-KW"/>
</dbReference>
<dbReference type="PANTHER" id="PTHR23503:SF8">
    <property type="entry name" value="FACILITATED GLUCOSE TRANSPORTER PROTEIN 1"/>
    <property type="match status" value="1"/>
</dbReference>
<dbReference type="InterPro" id="IPR029063">
    <property type="entry name" value="SAM-dependent_MTases_sf"/>
</dbReference>
<keyword evidence="9 19" id="KW-0472">Membrane</keyword>
<dbReference type="PROSITE" id="PS51999">
    <property type="entry name" value="ZF_GRF"/>
    <property type="match status" value="1"/>
</dbReference>
<dbReference type="InterPro" id="IPR045263">
    <property type="entry name" value="GLUT"/>
</dbReference>
<dbReference type="InterPro" id="IPR003663">
    <property type="entry name" value="Sugar/inositol_transpt"/>
</dbReference>
<dbReference type="Gene3D" id="1.20.1250.20">
    <property type="entry name" value="MFS general substrate transporter like domains"/>
    <property type="match status" value="2"/>
</dbReference>
<comment type="subunit">
    <text evidence="2">Homodimer.</text>
</comment>
<dbReference type="EMBL" id="LSRX01001239">
    <property type="protein sequence ID" value="OLP81921.1"/>
    <property type="molecule type" value="Genomic_DNA"/>
</dbReference>
<feature type="transmembrane region" description="Helical" evidence="19">
    <location>
        <begin position="1702"/>
        <end position="1726"/>
    </location>
</feature>
<evidence type="ECO:0000256" key="12">
    <source>
        <dbReference type="ARBA" id="ARBA00044656"/>
    </source>
</evidence>
<dbReference type="GO" id="GO:0015149">
    <property type="term" value="F:hexose transmembrane transporter activity"/>
    <property type="evidence" value="ECO:0007669"/>
    <property type="project" value="TreeGrafter"/>
</dbReference>
<dbReference type="InterPro" id="IPR036259">
    <property type="entry name" value="MFS_trans_sf"/>
</dbReference>
<evidence type="ECO:0000256" key="19">
    <source>
        <dbReference type="SAM" id="Phobius"/>
    </source>
</evidence>
<evidence type="ECO:0000256" key="8">
    <source>
        <dbReference type="ARBA" id="ARBA00022989"/>
    </source>
</evidence>
<evidence type="ECO:0000256" key="6">
    <source>
        <dbReference type="ARBA" id="ARBA00022771"/>
    </source>
</evidence>
<dbReference type="SUPFAM" id="SSF103473">
    <property type="entry name" value="MFS general substrate transporter"/>
    <property type="match status" value="1"/>
</dbReference>
<dbReference type="Proteomes" id="UP000186817">
    <property type="component" value="Unassembled WGS sequence"/>
</dbReference>
<feature type="transmembrane region" description="Helical" evidence="19">
    <location>
        <begin position="1535"/>
        <end position="1562"/>
    </location>
</feature>
<feature type="transmembrane region" description="Helical" evidence="19">
    <location>
        <begin position="1950"/>
        <end position="1976"/>
    </location>
</feature>
<dbReference type="PROSITE" id="PS51257">
    <property type="entry name" value="PROKAR_LIPOPROTEIN"/>
    <property type="match status" value="1"/>
</dbReference>
<proteinExistence type="predicted"/>
<dbReference type="PROSITE" id="PS00216">
    <property type="entry name" value="SUGAR_TRANSPORT_1"/>
    <property type="match status" value="1"/>
</dbReference>
<accession>A0A1Q9CG69</accession>
<dbReference type="InterPro" id="IPR025202">
    <property type="entry name" value="PLD-like_dom"/>
</dbReference>
<evidence type="ECO:0000256" key="13">
    <source>
        <dbReference type="ARBA" id="ARBA00044662"/>
    </source>
</evidence>
<evidence type="ECO:0000256" key="14">
    <source>
        <dbReference type="ARBA" id="ARBA00044668"/>
    </source>
</evidence>
<feature type="compositionally biased region" description="Polar residues" evidence="18">
    <location>
        <begin position="1059"/>
        <end position="1071"/>
    </location>
</feature>
<dbReference type="GO" id="GO:0003824">
    <property type="term" value="F:catalytic activity"/>
    <property type="evidence" value="ECO:0007669"/>
    <property type="project" value="InterPro"/>
</dbReference>
<keyword evidence="6 17" id="KW-0863">Zinc-finger</keyword>
<dbReference type="Pfam" id="PF11282">
    <property type="entry name" value="DUF3082"/>
    <property type="match status" value="1"/>
</dbReference>
<evidence type="ECO:0000256" key="16">
    <source>
        <dbReference type="ARBA" id="ARBA00044780"/>
    </source>
</evidence>
<feature type="transmembrane region" description="Helical" evidence="19">
    <location>
        <begin position="2021"/>
        <end position="2041"/>
    </location>
</feature>
<evidence type="ECO:0000259" key="21">
    <source>
        <dbReference type="PROSITE" id="PS50850"/>
    </source>
</evidence>
<evidence type="ECO:0000259" key="20">
    <source>
        <dbReference type="PROSITE" id="PS50035"/>
    </source>
</evidence>
<sequence>MCRFAATNGPLSVVAICGCQSTLLSFDVDETAGHLLDGLAGFAVSRTEEKKEEALAGGEAETVWFGDPRRGKWSEDAGTELRPAEAVDEVEVLEEACEAAELAQLGECFDGFGARNPELPTDFPRALELLRVVRGDEVSAYSQRSVRDFLRQTKCQLEAEDHYNLKAQAFELGSAEDAGFYFISYAWEPPSGLDARRGVAAGETPFLPSLEQQQGRPEIFTDARDWYAQAQAKSLYLECRGQRELHPRDLRFWIERASLPQHGPIFELAKSQSFFLLEYILLAKAMIAVASPHYFSRGWCLFEFASKLATAPDDPAALGIAWKAFVSFGSRKDGFPVSLYADVIRLISIETAEFSVASDRDILLRHVDKLFVSREAFDRFAKFVALARLGRSCYTLEDRRPFALVALEEGFEELGDLLAADSLFDARKSPEALQRFDEALHPLFARERRQAVRMHTVEGLQLLATQARQSEPRALGGGWRRALRCAIQEFKWGDYTTKPNSRYRYTLYAIHGDPQVGIDSSPSGGPAKRGPGLHVAAQVELKVVTPAADDDHQVFFNRGVAGSQRFARLSMGTRESGPRSSEQWQWLSNGLEEALLGFIGRAHKGFELRCAFYEAHYPPVMRALAAAERRGASVQIVMDWKIASWSEDKKVWSQRGPQHLNYWALAESGLLNSGRVFHRTRPVAAISHNKFIILTAPDGKLSVWTGSTNITAGAIFGHSNVGHIIARPDLCKKYVAYWERLTQDPEKKDLAQFNEELSPLPEEKSKWTELVFFSPRLRWADALSFMAQLILKARHSVAFTAAFGISREISPALLAAGSEGAGMPVPTYLLLESQGNWQASRDAVQALQRKPNVRVAFGMHMEVPPGKPQPQGGAWIPETLTGLNEHVRYVHTKILLIDMFSDEPIVVSGSGNFSRASMESNDENVVVVRGNTNLSDAYSVEFFRIFEHMRFRNHVQGIDKRLEVEPPGPQADALDEVMCRCGQAVAERTVKKAGPNVGRRFRCCANPQRLSCGFFAWIQPEDAQAAPNEEAQEPWPRCCYSSPSFLCLERQLFKDLRNGATSTEPSRSGVPTQEEEQEAGSGDSFASADDGLLELWDLCGVSEDPVVSDVKRPEGLDLTEIRAAATEMLGINVKTKGSGKRLRELRDRLVTCVRSMPDGPLREPLLERLHEMGSKLSARSQASWQPQLRQVVELHHHDPGLAQALGAFIRYQKPKKVIDMGCGSGFYVRALRAREVDCDGFDGHEDTADPELPLKITSEGTSQAGLGHVNEQPHEYVIRRLEERGLVLNPNSHLRHVVVVLPLTPPVRAQQVAMAPLAEAFALGVSPPCLPSSRLASKPRRTMHEASEPGMLPSALSAAPLLMAGIVVQRKMQVLARVARRRPMASAGAAAVAMRATPQEEPNVAQEAEKPQAAVTTAALGFWDEWRSDHALQETPPAPDTADDSAALSQRLRQRLASTIADQEAQVEAVPTEDQKRIVQQEVDLNGIDPTACFVGAAPVAALSYGFWTFTSRSAEWFYNHPVESDFYPVQRLGFVFQAAVVGLSSLASGIFGFTALGIFLLGVRVSIGVLSGELDPADKSKGVGKRSTAETVLDVFTKDPVEVVKAEKERKQAEQLLGIQSACCRMLSVEEGCCSIAALRMRKSQKDARRGLNQPSRKYPGLWWACVAALPGSFQYGWALSVINVPQSSICASLALADSSFAWSLLVAILSPSALLGAWLGPAVVRRFGLVRALRSTAAFFVISGLLFPLSAKAASSSLSLAYGLFALGRIVAGIGGGAATVFVPLYLGQIAPLELRGAIGNLHQVAIVFGLLVAQLAGASLSWPCALALAASFGIVQILLMPRLLGVQEQRAQEYDGTEAIGASTGFQALLTDSRVRRPLYMAIILMALQQYSGINGIWFYSTEFFARAGLSNPLAGTLLSSLVFMLATFLSVPLIEKAGRRALMLRGQAGALLSLSLLTLALCLKSVGCLVTLQSYLNMLVVTAVLGFVTSFAISLGPIPWQIANEIFPLRCRAEAQCLIASFCEVFNASVALGFPVLQRCLGSQLAFAPSVLVLLAGILVVKKNLPETKSREVEDILADFNRRT</sequence>
<dbReference type="GO" id="GO:0016020">
    <property type="term" value="C:membrane"/>
    <property type="evidence" value="ECO:0007669"/>
    <property type="project" value="UniProtKB-SubCell"/>
</dbReference>
<protein>
    <recommendedName>
        <fullName evidence="16">Hexose transporter 1</fullName>
    </recommendedName>
</protein>
<comment type="subcellular location">
    <subcellularLocation>
        <location evidence="1">Membrane</location>
        <topology evidence="1">Multi-pass membrane protein</topology>
    </subcellularLocation>
</comment>
<gene>
    <name evidence="23" type="primary">SLC2A3</name>
    <name evidence="23" type="ORF">AK812_SmicGene37481</name>
</gene>